<dbReference type="Gene3D" id="1.10.260.40">
    <property type="entry name" value="lambda repressor-like DNA-binding domains"/>
    <property type="match status" value="1"/>
</dbReference>
<dbReference type="GO" id="GO:0000976">
    <property type="term" value="F:transcription cis-regulatory region binding"/>
    <property type="evidence" value="ECO:0007669"/>
    <property type="project" value="TreeGrafter"/>
</dbReference>
<dbReference type="PANTHER" id="PTHR30146:SF148">
    <property type="entry name" value="HTH-TYPE TRANSCRIPTIONAL REPRESSOR PURR-RELATED"/>
    <property type="match status" value="1"/>
</dbReference>
<gene>
    <name evidence="6" type="ORF">CLV41_10768</name>
</gene>
<evidence type="ECO:0000313" key="6">
    <source>
        <dbReference type="EMBL" id="POF30042.1"/>
    </source>
</evidence>
<name>A0A2S3UQQ2_9HYPH</name>
<dbReference type="GO" id="GO:0003700">
    <property type="term" value="F:DNA-binding transcription factor activity"/>
    <property type="evidence" value="ECO:0007669"/>
    <property type="project" value="TreeGrafter"/>
</dbReference>
<dbReference type="InterPro" id="IPR000843">
    <property type="entry name" value="HTH_LacI"/>
</dbReference>
<dbReference type="Proteomes" id="UP000236959">
    <property type="component" value="Unassembled WGS sequence"/>
</dbReference>
<proteinExistence type="predicted"/>
<evidence type="ECO:0000256" key="1">
    <source>
        <dbReference type="ARBA" id="ARBA00022491"/>
    </source>
</evidence>
<dbReference type="EMBL" id="PPCN01000007">
    <property type="protein sequence ID" value="POF30042.1"/>
    <property type="molecule type" value="Genomic_DNA"/>
</dbReference>
<dbReference type="SMART" id="SM00354">
    <property type="entry name" value="HTH_LACI"/>
    <property type="match status" value="1"/>
</dbReference>
<sequence length="336" mass="36377">MATIRDVARLANVSPTTVSATLTGSAPVSEELKKRVWEAVKKANYRPDPFARNLRMGVSTTIGFVAPDIAAPWVSHLAKAVQRSVADRGYNMLLASNEDDPEREMADIALMISHRVAGLIIAPTSLGEGYAERFATAVSCPAVLVDRVVAPEKFDAVADDNELGGTLVAEYLLRLGHQRAAMLVGRPGISASYERFDAVKAAYAKAGHPMDDRFVCHAVHTADIAYSQVQRLMSQPERPTVIICISNPQVQGTMAGLKNMGLRVPDDVSVISFDGFNPTEGWDPSITCLVQDTATLSNIAVDRLLARMDDKEGLESEVFRIRPRMRIGTSCAPPTA</sequence>
<keyword evidence="2" id="KW-0805">Transcription regulation</keyword>
<dbReference type="PANTHER" id="PTHR30146">
    <property type="entry name" value="LACI-RELATED TRANSCRIPTIONAL REPRESSOR"/>
    <property type="match status" value="1"/>
</dbReference>
<dbReference type="Pfam" id="PF00532">
    <property type="entry name" value="Peripla_BP_1"/>
    <property type="match status" value="1"/>
</dbReference>
<dbReference type="CDD" id="cd01392">
    <property type="entry name" value="HTH_LacI"/>
    <property type="match status" value="1"/>
</dbReference>
<dbReference type="AlphaFoldDB" id="A0A2S3UQQ2"/>
<organism evidence="6 7">
    <name type="scientific">Roseibium marinum</name>
    <dbReference type="NCBI Taxonomy" id="281252"/>
    <lineage>
        <taxon>Bacteria</taxon>
        <taxon>Pseudomonadati</taxon>
        <taxon>Pseudomonadota</taxon>
        <taxon>Alphaproteobacteria</taxon>
        <taxon>Hyphomicrobiales</taxon>
        <taxon>Stappiaceae</taxon>
        <taxon>Roseibium</taxon>
    </lineage>
</organism>
<reference evidence="6 7" key="1">
    <citation type="submission" date="2018-01" db="EMBL/GenBank/DDBJ databases">
        <title>Genomic Encyclopedia of Archaeal and Bacterial Type Strains, Phase II (KMG-II): from individual species to whole genera.</title>
        <authorList>
            <person name="Goeker M."/>
        </authorList>
    </citation>
    <scope>NUCLEOTIDE SEQUENCE [LARGE SCALE GENOMIC DNA]</scope>
    <source>
        <strain evidence="6 7">DSM 17023</strain>
    </source>
</reference>
<dbReference type="SUPFAM" id="SSF53822">
    <property type="entry name" value="Periplasmic binding protein-like I"/>
    <property type="match status" value="1"/>
</dbReference>
<feature type="domain" description="HTH lacI-type" evidence="5">
    <location>
        <begin position="2"/>
        <end position="56"/>
    </location>
</feature>
<dbReference type="CDD" id="cd06267">
    <property type="entry name" value="PBP1_LacI_sugar_binding-like"/>
    <property type="match status" value="1"/>
</dbReference>
<dbReference type="SUPFAM" id="SSF47413">
    <property type="entry name" value="lambda repressor-like DNA-binding domains"/>
    <property type="match status" value="1"/>
</dbReference>
<evidence type="ECO:0000256" key="3">
    <source>
        <dbReference type="ARBA" id="ARBA00023125"/>
    </source>
</evidence>
<dbReference type="Gene3D" id="3.40.50.2300">
    <property type="match status" value="2"/>
</dbReference>
<keyword evidence="1" id="KW-0678">Repressor</keyword>
<keyword evidence="7" id="KW-1185">Reference proteome</keyword>
<dbReference type="InterPro" id="IPR001761">
    <property type="entry name" value="Peripla_BP/Lac1_sug-bd_dom"/>
</dbReference>
<dbReference type="RefSeq" id="WP_170107221.1">
    <property type="nucleotide sequence ID" value="NZ_PPCN01000007.1"/>
</dbReference>
<evidence type="ECO:0000256" key="2">
    <source>
        <dbReference type="ARBA" id="ARBA00023015"/>
    </source>
</evidence>
<evidence type="ECO:0000256" key="4">
    <source>
        <dbReference type="ARBA" id="ARBA00023163"/>
    </source>
</evidence>
<dbReference type="PROSITE" id="PS50932">
    <property type="entry name" value="HTH_LACI_2"/>
    <property type="match status" value="1"/>
</dbReference>
<dbReference type="Pfam" id="PF00356">
    <property type="entry name" value="LacI"/>
    <property type="match status" value="1"/>
</dbReference>
<evidence type="ECO:0000259" key="5">
    <source>
        <dbReference type="PROSITE" id="PS50932"/>
    </source>
</evidence>
<protein>
    <submittedName>
        <fullName evidence="6">LacI family transcriptional regulator</fullName>
    </submittedName>
</protein>
<evidence type="ECO:0000313" key="7">
    <source>
        <dbReference type="Proteomes" id="UP000236959"/>
    </source>
</evidence>
<keyword evidence="4" id="KW-0804">Transcription</keyword>
<dbReference type="InterPro" id="IPR010982">
    <property type="entry name" value="Lambda_DNA-bd_dom_sf"/>
</dbReference>
<comment type="caution">
    <text evidence="6">The sequence shown here is derived from an EMBL/GenBank/DDBJ whole genome shotgun (WGS) entry which is preliminary data.</text>
</comment>
<keyword evidence="3" id="KW-0238">DNA-binding</keyword>
<accession>A0A2S3UQQ2</accession>
<dbReference type="InterPro" id="IPR028082">
    <property type="entry name" value="Peripla_BP_I"/>
</dbReference>